<feature type="compositionally biased region" description="Basic and acidic residues" evidence="4">
    <location>
        <begin position="50"/>
        <end position="62"/>
    </location>
</feature>
<proteinExistence type="inferred from homology"/>
<feature type="coiled-coil region" evidence="3">
    <location>
        <begin position="102"/>
        <end position="150"/>
    </location>
</feature>
<dbReference type="FunCoup" id="A0A200QQB6">
    <property type="interactions" value="186"/>
</dbReference>
<sequence length="599" mass="67094">MAETLEKQGFDTSETLTSVTEGNNTRTSETLVDGEKTGFEMDETLVSETADEKKKSSSRAEIDTSMPFESVKEAVSRFGGSGVWRPQHKNLETEHAVEDLDASKVEEEAAQLEKDLIMKERETLEVLKELQNTKKVVDELKLKLQKEASESIAIQESNIDSTEICHVGMETEIQNPGNLDETHQDLVGGLSLCPSSSPGLILMELKQAKVNLTRTTSDLAGIRGSVDSLNKKIEKERLSLKKTQERLSLNSAKISSLEEELNRTRMKLQLAKDGEIKGSSENPQDFSKELQQLSAEAEQFKNMAEAAKYEVLRAMAEIEQTKTSMRTAEIRWIAAMKMVDAARATEAAALAEIKALSSSHNPSGVLLQQPDGVTISFEEYSSLTRKAQEAEELSKKRVLDAMLHIDEANVSKMEILKKVEEAAEEVKTSKKVLEEALNRVEAANRGKLAVEEALRKWRSDHGQKRRSVNNSTKFKNSYPSYHRRDSRHFDVNGLNLVNDGSKPALKQTLSIGQILSKKLLLPEEFEMEMQKENVMEKPKVSLGQMLGKQRAVLSPPWDSKQEGSAHKQFSAKRKKFGFARFSLLLTKESKKKKKKQAPR</sequence>
<evidence type="ECO:0000256" key="3">
    <source>
        <dbReference type="SAM" id="Coils"/>
    </source>
</evidence>
<gene>
    <name evidence="5" type="ORF">BVC80_9017g11</name>
</gene>
<dbReference type="OMA" id="HFKKMGE"/>
<name>A0A200QQB6_MACCD</name>
<keyword evidence="6" id="KW-1185">Reference proteome</keyword>
<feature type="compositionally biased region" description="Polar residues" evidence="4">
    <location>
        <begin position="10"/>
        <end position="30"/>
    </location>
</feature>
<comment type="caution">
    <text evidence="5">The sequence shown here is derived from an EMBL/GenBank/DDBJ whole genome shotgun (WGS) entry which is preliminary data.</text>
</comment>
<dbReference type="GO" id="GO:0009903">
    <property type="term" value="P:chloroplast avoidance movement"/>
    <property type="evidence" value="ECO:0007669"/>
    <property type="project" value="TreeGrafter"/>
</dbReference>
<evidence type="ECO:0000313" key="6">
    <source>
        <dbReference type="Proteomes" id="UP000195402"/>
    </source>
</evidence>
<evidence type="ECO:0000256" key="4">
    <source>
        <dbReference type="SAM" id="MobiDB-lite"/>
    </source>
</evidence>
<organism evidence="5 6">
    <name type="scientific">Macleaya cordata</name>
    <name type="common">Five-seeded plume-poppy</name>
    <name type="synonym">Bocconia cordata</name>
    <dbReference type="NCBI Taxonomy" id="56857"/>
    <lineage>
        <taxon>Eukaryota</taxon>
        <taxon>Viridiplantae</taxon>
        <taxon>Streptophyta</taxon>
        <taxon>Embryophyta</taxon>
        <taxon>Tracheophyta</taxon>
        <taxon>Spermatophyta</taxon>
        <taxon>Magnoliopsida</taxon>
        <taxon>Ranunculales</taxon>
        <taxon>Papaveraceae</taxon>
        <taxon>Papaveroideae</taxon>
        <taxon>Macleaya</taxon>
    </lineage>
</organism>
<dbReference type="OrthoDB" id="649232at2759"/>
<dbReference type="AlphaFoldDB" id="A0A200QQB6"/>
<dbReference type="InterPro" id="IPR008545">
    <property type="entry name" value="Web"/>
</dbReference>
<reference evidence="5 6" key="1">
    <citation type="journal article" date="2017" name="Mol. Plant">
        <title>The Genome of Medicinal Plant Macleaya cordata Provides New Insights into Benzylisoquinoline Alkaloids Metabolism.</title>
        <authorList>
            <person name="Liu X."/>
            <person name="Liu Y."/>
            <person name="Huang P."/>
            <person name="Ma Y."/>
            <person name="Qing Z."/>
            <person name="Tang Q."/>
            <person name="Cao H."/>
            <person name="Cheng P."/>
            <person name="Zheng Y."/>
            <person name="Yuan Z."/>
            <person name="Zhou Y."/>
            <person name="Liu J."/>
            <person name="Tang Z."/>
            <person name="Zhuo Y."/>
            <person name="Zhang Y."/>
            <person name="Yu L."/>
            <person name="Huang J."/>
            <person name="Yang P."/>
            <person name="Peng Q."/>
            <person name="Zhang J."/>
            <person name="Jiang W."/>
            <person name="Zhang Z."/>
            <person name="Lin K."/>
            <person name="Ro D.K."/>
            <person name="Chen X."/>
            <person name="Xiong X."/>
            <person name="Shang Y."/>
            <person name="Huang S."/>
            <person name="Zeng J."/>
        </authorList>
    </citation>
    <scope>NUCLEOTIDE SEQUENCE [LARGE SCALE GENOMIC DNA]</scope>
    <source>
        <strain evidence="6">cv. BLH2017</strain>
        <tissue evidence="5">Root</tissue>
    </source>
</reference>
<keyword evidence="2 3" id="KW-0175">Coiled coil</keyword>
<protein>
    <submittedName>
        <fullName evidence="5">WEB family</fullName>
    </submittedName>
</protein>
<dbReference type="EMBL" id="MVGT01001372">
    <property type="protein sequence ID" value="OVA12659.1"/>
    <property type="molecule type" value="Genomic_DNA"/>
</dbReference>
<dbReference type="InParanoid" id="A0A200QQB6"/>
<dbReference type="GO" id="GO:0005829">
    <property type="term" value="C:cytosol"/>
    <property type="evidence" value="ECO:0007669"/>
    <property type="project" value="TreeGrafter"/>
</dbReference>
<evidence type="ECO:0000256" key="1">
    <source>
        <dbReference type="ARBA" id="ARBA00005485"/>
    </source>
</evidence>
<dbReference type="Proteomes" id="UP000195402">
    <property type="component" value="Unassembled WGS sequence"/>
</dbReference>
<evidence type="ECO:0000313" key="5">
    <source>
        <dbReference type="EMBL" id="OVA12659.1"/>
    </source>
</evidence>
<comment type="similarity">
    <text evidence="1">Belongs to the WEB family.</text>
</comment>
<accession>A0A200QQB6</accession>
<feature type="coiled-coil region" evidence="3">
    <location>
        <begin position="405"/>
        <end position="453"/>
    </location>
</feature>
<dbReference type="PANTHER" id="PTHR32054:SF4">
    <property type="entry name" value="OS07G0677900 PROTEIN"/>
    <property type="match status" value="1"/>
</dbReference>
<feature type="coiled-coil region" evidence="3">
    <location>
        <begin position="226"/>
        <end position="310"/>
    </location>
</feature>
<evidence type="ECO:0000256" key="2">
    <source>
        <dbReference type="ARBA" id="ARBA00023054"/>
    </source>
</evidence>
<feature type="region of interest" description="Disordered" evidence="4">
    <location>
        <begin position="461"/>
        <end position="481"/>
    </location>
</feature>
<feature type="region of interest" description="Disordered" evidence="4">
    <location>
        <begin position="1"/>
        <end position="64"/>
    </location>
</feature>
<dbReference type="STRING" id="56857.A0A200QQB6"/>
<dbReference type="Pfam" id="PF05701">
    <property type="entry name" value="WEMBL"/>
    <property type="match status" value="2"/>
</dbReference>
<dbReference type="PANTHER" id="PTHR32054">
    <property type="entry name" value="HEAVY CHAIN, PUTATIVE, EXPRESSED-RELATED-RELATED"/>
    <property type="match status" value="1"/>
</dbReference>
<dbReference type="Gene3D" id="1.10.287.1490">
    <property type="match status" value="1"/>
</dbReference>
<dbReference type="GO" id="GO:0009904">
    <property type="term" value="P:chloroplast accumulation movement"/>
    <property type="evidence" value="ECO:0007669"/>
    <property type="project" value="TreeGrafter"/>
</dbReference>
<feature type="compositionally biased region" description="Polar residues" evidence="4">
    <location>
        <begin position="468"/>
        <end position="479"/>
    </location>
</feature>